<feature type="region of interest" description="Disordered" evidence="4">
    <location>
        <begin position="938"/>
        <end position="999"/>
    </location>
</feature>
<feature type="region of interest" description="Disordered" evidence="4">
    <location>
        <begin position="652"/>
        <end position="704"/>
    </location>
</feature>
<evidence type="ECO:0000256" key="4">
    <source>
        <dbReference type="SAM" id="MobiDB-lite"/>
    </source>
</evidence>
<keyword evidence="8" id="KW-1185">Reference proteome</keyword>
<dbReference type="PANTHER" id="PTHR21319">
    <property type="entry name" value="RING FINGER AND CHY ZINC FINGER DOMAIN-CONTAINING PROTEIN 1"/>
    <property type="match status" value="1"/>
</dbReference>
<dbReference type="GO" id="GO:0006511">
    <property type="term" value="P:ubiquitin-dependent protein catabolic process"/>
    <property type="evidence" value="ECO:0007669"/>
    <property type="project" value="TreeGrafter"/>
</dbReference>
<dbReference type="GO" id="GO:0016567">
    <property type="term" value="P:protein ubiquitination"/>
    <property type="evidence" value="ECO:0007669"/>
    <property type="project" value="TreeGrafter"/>
</dbReference>
<dbReference type="SUPFAM" id="SSF48452">
    <property type="entry name" value="TPR-like"/>
    <property type="match status" value="1"/>
</dbReference>
<dbReference type="PROSITE" id="PS51270">
    <property type="entry name" value="ZF_CTCHY"/>
    <property type="match status" value="1"/>
</dbReference>
<feature type="compositionally biased region" description="Basic and acidic residues" evidence="4">
    <location>
        <begin position="690"/>
        <end position="701"/>
    </location>
</feature>
<sequence>MDRADPKIPENVCSGPHPKKELECDDNQSATRSTFEHFKETMDQFQQGRVEIATDSLQAAYEIFLKLNPVSFENPTDYEKEQVDRGREMCLSQSSAPPFFGAVLSDPEPIADKNDYFYASYTIVLGAVALKLHKYKIAIDLFQRCDSLFTSDTTPGPKHKTQAIDILIAVAKTNIGCVYLITRVVDKAKDYLECALEIFETFKNKNKANSLETNIVTIQTNLSLVYQFQNNYPAAVKLHDCLLLKVKDPNLPLHLVAAIHYNRAELLLEIKEPVKALMELNRLDLLAEKMNNRDGIFSKFISSKMCLAYQMAGEVACAKKMAERLIFPSLYPKSSSPPLSPSSKSSSSSSSSGSSSGSGSSSPSLSPVLSSSPSSSSSSSSSLSSPFSVTSVISSFSLFLFDFEAVLGCYGKFSWDFLFAMILNIVDFYLKEGNLDFVSFLDVFVPSCRETLGKNHPTYALFLYRQGVRFLLMERNLSSKNCFEEALSTLTSSDFGSDHPDLVQCNIGLARLLLCEDFQEVRKLKSCPDRSKQEFSCDAADGVVSPDIPSSREDSNKWDCNEELEEQDEISVQENRRGKHDDRLEKVSQKDKNRGISTSQKILETQNVACDGRSDALQVSFHGGDVVADGGDNPDALATNGACDVDKDWNAQAVAPPKPQGDLLESNSKSERYRGLKGGRRSNLSSGHGSQRDPSEDECGKNHIGIDPSFLERHSYEYNASDKQWDICGPYEDLEEPSGIHSEYNRSGYMPEVCYPTPPSSSTYPGCPDVTTFTAGDHSAFTSTTGSLPQAYLSPDGYQPQEPSLNLVLMPKVVPAKTLQLPQTSSFLEDGSEAKSKSKSKANFPLTVKEFTNDNVQARTVPNISADVHVLAERPTFRSQFEREDDAPRIFSDRESVDASLGLFNSNSNTFADESLAVLERRVAEACSLVERTLKERQEREKALKETEQKRKEERARKEQQVRERKEKEAREMREREHSSERVEGNATGDGGETPSQDSAVTEGQQWLCEHYQRLCRVKFPCCGRFFPCHRCHNNSGCPNDNSKAREACYVECSICSHQQEAKIKLLITAQNAVSAGSIYKDRSFHCDVCNVCLDKRLEGKHSCRENSGHDECCICLEDAFSGCQILPCSHKVHRECAIAMIQNGVALDTGKRTKKFPFLNLGESQVQLKDNATDEPAEQSENALDNDGTNACAFLSVKIAGVILSEVVTGIAFFVELAEAIENTIWQLPKIINEHRYLHRMYDALEAYGILREQK</sequence>
<dbReference type="GO" id="GO:0008270">
    <property type="term" value="F:zinc ion binding"/>
    <property type="evidence" value="ECO:0007669"/>
    <property type="project" value="UniProtKB-KW"/>
</dbReference>
<feature type="region of interest" description="Disordered" evidence="4">
    <location>
        <begin position="333"/>
        <end position="367"/>
    </location>
</feature>
<keyword evidence="2" id="KW-0862">Zinc</keyword>
<feature type="region of interest" description="Disordered" evidence="4">
    <location>
        <begin position="564"/>
        <end position="600"/>
    </location>
</feature>
<evidence type="ECO:0000256" key="3">
    <source>
        <dbReference type="PROSITE-ProRule" id="PRU00601"/>
    </source>
</evidence>
<dbReference type="CDD" id="cd16448">
    <property type="entry name" value="RING-H2"/>
    <property type="match status" value="1"/>
</dbReference>
<dbReference type="EMBL" id="LSMT01000158">
    <property type="protein sequence ID" value="PFX25149.1"/>
    <property type="molecule type" value="Genomic_DNA"/>
</dbReference>
<keyword evidence="1 3" id="KW-0479">Metal-binding</keyword>
<evidence type="ECO:0000259" key="6">
    <source>
        <dbReference type="PROSITE" id="PS51270"/>
    </source>
</evidence>
<evidence type="ECO:0000256" key="2">
    <source>
        <dbReference type="ARBA" id="ARBA00022833"/>
    </source>
</evidence>
<dbReference type="SMART" id="SM00028">
    <property type="entry name" value="TPR"/>
    <property type="match status" value="4"/>
</dbReference>
<dbReference type="OrthoDB" id="10349478at2759"/>
<dbReference type="Proteomes" id="UP000225706">
    <property type="component" value="Unassembled WGS sequence"/>
</dbReference>
<evidence type="ECO:0000259" key="5">
    <source>
        <dbReference type="PROSITE" id="PS51266"/>
    </source>
</evidence>
<evidence type="ECO:0000313" key="7">
    <source>
        <dbReference type="EMBL" id="PFX25149.1"/>
    </source>
</evidence>
<dbReference type="InterPro" id="IPR001841">
    <property type="entry name" value="Znf_RING"/>
</dbReference>
<reference evidence="8" key="1">
    <citation type="journal article" date="2017" name="bioRxiv">
        <title>Comparative analysis of the genomes of Stylophora pistillata and Acropora digitifera provides evidence for extensive differences between species of corals.</title>
        <authorList>
            <person name="Voolstra C.R."/>
            <person name="Li Y."/>
            <person name="Liew Y.J."/>
            <person name="Baumgarten S."/>
            <person name="Zoccola D."/>
            <person name="Flot J.-F."/>
            <person name="Tambutte S."/>
            <person name="Allemand D."/>
            <person name="Aranda M."/>
        </authorList>
    </citation>
    <scope>NUCLEOTIDE SEQUENCE [LARGE SCALE GENOMIC DNA]</scope>
</reference>
<evidence type="ECO:0000313" key="8">
    <source>
        <dbReference type="Proteomes" id="UP000225706"/>
    </source>
</evidence>
<dbReference type="InterPro" id="IPR019734">
    <property type="entry name" value="TPR_rpt"/>
</dbReference>
<organism evidence="7 8">
    <name type="scientific">Stylophora pistillata</name>
    <name type="common">Smooth cauliflower coral</name>
    <dbReference type="NCBI Taxonomy" id="50429"/>
    <lineage>
        <taxon>Eukaryota</taxon>
        <taxon>Metazoa</taxon>
        <taxon>Cnidaria</taxon>
        <taxon>Anthozoa</taxon>
        <taxon>Hexacorallia</taxon>
        <taxon>Scleractinia</taxon>
        <taxon>Astrocoeniina</taxon>
        <taxon>Pocilloporidae</taxon>
        <taxon>Stylophora</taxon>
    </lineage>
</organism>
<feature type="domain" description="CTCHY-type" evidence="6">
    <location>
        <begin position="1048"/>
        <end position="1112"/>
    </location>
</feature>
<comment type="caution">
    <text evidence="7">The sequence shown here is derived from an EMBL/GenBank/DDBJ whole genome shotgun (WGS) entry which is preliminary data.</text>
</comment>
<dbReference type="InterPro" id="IPR008913">
    <property type="entry name" value="Znf_CHY"/>
</dbReference>
<gene>
    <name evidence="7" type="primary">RCHY1</name>
    <name evidence="7" type="ORF">AWC38_SpisGene10217</name>
</gene>
<dbReference type="PROSITE" id="PS51266">
    <property type="entry name" value="ZF_CHY"/>
    <property type="match status" value="1"/>
</dbReference>
<dbReference type="Gene3D" id="1.25.40.10">
    <property type="entry name" value="Tetratricopeptide repeat domain"/>
    <property type="match status" value="1"/>
</dbReference>
<evidence type="ECO:0000256" key="1">
    <source>
        <dbReference type="ARBA" id="ARBA00022771"/>
    </source>
</evidence>
<dbReference type="GO" id="GO:0061630">
    <property type="term" value="F:ubiquitin protein ligase activity"/>
    <property type="evidence" value="ECO:0007669"/>
    <property type="project" value="TreeGrafter"/>
</dbReference>
<protein>
    <submittedName>
        <fullName evidence="7">RING finger and CHY zinc finger domain-containing protein 1</fullName>
    </submittedName>
</protein>
<dbReference type="PANTHER" id="PTHR21319:SF53">
    <property type="entry name" value="RING FINGER AND CHY ZINC FINGER DOMAIN-CONTAINING PROTEIN 1"/>
    <property type="match status" value="1"/>
</dbReference>
<feature type="domain" description="CHY-type" evidence="5">
    <location>
        <begin position="1002"/>
        <end position="1078"/>
    </location>
</feature>
<dbReference type="InterPro" id="IPR017921">
    <property type="entry name" value="Znf_CTCHY"/>
</dbReference>
<feature type="non-terminal residue" evidence="7">
    <location>
        <position position="1256"/>
    </location>
</feature>
<feature type="region of interest" description="Disordered" evidence="4">
    <location>
        <begin position="1"/>
        <end position="28"/>
    </location>
</feature>
<feature type="compositionally biased region" description="Basic and acidic residues" evidence="4">
    <location>
        <begin position="574"/>
        <end position="594"/>
    </location>
</feature>
<dbReference type="SMART" id="SM00184">
    <property type="entry name" value="RING"/>
    <property type="match status" value="1"/>
</dbReference>
<dbReference type="AlphaFoldDB" id="A0A2B4S7T2"/>
<accession>A0A2B4S7T2</accession>
<dbReference type="InterPro" id="IPR011990">
    <property type="entry name" value="TPR-like_helical_dom_sf"/>
</dbReference>
<proteinExistence type="predicted"/>
<dbReference type="GO" id="GO:0005634">
    <property type="term" value="C:nucleus"/>
    <property type="evidence" value="ECO:0007669"/>
    <property type="project" value="TreeGrafter"/>
</dbReference>
<feature type="compositionally biased region" description="Basic and acidic residues" evidence="4">
    <location>
        <begin position="938"/>
        <end position="984"/>
    </location>
</feature>
<name>A0A2B4S7T2_STYPI</name>
<keyword evidence="1 3" id="KW-0863">Zinc-finger</keyword>